<dbReference type="InterPro" id="IPR003871">
    <property type="entry name" value="RFA1B/D_OB_1st"/>
</dbReference>
<dbReference type="PANTHER" id="PTHR12029:SF11">
    <property type="entry name" value="METHYLTRANSFERASE TARBP1-RELATED"/>
    <property type="match status" value="1"/>
</dbReference>
<dbReference type="Proteomes" id="UP000289738">
    <property type="component" value="Chromosome B03"/>
</dbReference>
<dbReference type="Pfam" id="PF02721">
    <property type="entry name" value="DUF223"/>
    <property type="match status" value="1"/>
</dbReference>
<dbReference type="InterPro" id="IPR045330">
    <property type="entry name" value="TRM3/TARBP1"/>
</dbReference>
<reference evidence="2 3" key="1">
    <citation type="submission" date="2019-01" db="EMBL/GenBank/DDBJ databases">
        <title>Sequencing of cultivated peanut Arachis hypogaea provides insights into genome evolution and oil improvement.</title>
        <authorList>
            <person name="Chen X."/>
        </authorList>
    </citation>
    <scope>NUCLEOTIDE SEQUENCE [LARGE SCALE GENOMIC DNA]</scope>
    <source>
        <strain evidence="3">cv. Fuhuasheng</strain>
        <tissue evidence="2">Leaves</tissue>
    </source>
</reference>
<evidence type="ECO:0000259" key="1">
    <source>
        <dbReference type="Pfam" id="PF02721"/>
    </source>
</evidence>
<proteinExistence type="predicted"/>
<dbReference type="GO" id="GO:0016423">
    <property type="term" value="F:tRNA (guanine) methyltransferase activity"/>
    <property type="evidence" value="ECO:0007669"/>
    <property type="project" value="TreeGrafter"/>
</dbReference>
<evidence type="ECO:0000313" key="3">
    <source>
        <dbReference type="Proteomes" id="UP000289738"/>
    </source>
</evidence>
<protein>
    <recommendedName>
        <fullName evidence="1">Replication protein A 70 kDa DNA-binding subunit B/D first OB fold domain-containing protein</fullName>
    </recommendedName>
</protein>
<sequence length="910" mass="100875">MVVVVAVIARGGGYRGGGGGDDGACYSCGGRYNGGGGGGSCNNCGYFGLLQGTAQQALAEKLQPGGFEGKEETRNGAVEWGSGGGGNGLIGLGLGSRQRSITELLQSLYWCFGSTHKSNKRVGHAVLVPEPVAPAGLAATAAPNPSTTIVMPFIIPLSSPESFLQSDPPSATHSPAGLLSLTVNSYSSGGPASICEIWLIWNLFRSSWILHISCNKRRLSSIDALLSSVLHPVFFNDEIMHQIGNAPGPLKWFVQNLLEEGTKSPRTIRLAALHLTVAFDADFEAELADNNDARLEVSLLARSPDQELIEHHKVQATVEDNFITTFIHQLKEEDVFIISDFKVIPNGGLVRVTRHRFCILFKCSTSVVAAASRVIRNPGLSLTSMDEILQKRTDYEYLIDFVGVLCGLKRKTDVECNGKILKVIILEGFADGKKIPCNLVGDCSALIDINSLKRYQRPPVFILQSFKIKVNGDKVSLQNVINISRLIRTIANLKGNNEDGQFFVVGKIKEIVEDPEWWVFSCVCGHPIIGDDNVFHCQLCSREVQHFMIRIKILVEDRISCGMFVLLDSAATKLLGRMCSDVFLLLEDEMDFFHQLIGKEIVFKVQAKRINTPGYCGTFKVINVISDARFFNKLQVDQFIKDVSSDSAFSPIFEDFSQYGQLGNDDNQVISGVPIQVHTIKEMLADILCAKIYASTLKNDQICFLIGEIIDVLKHQKWWYYCCLCNAAVCHVGNVFYCYLCRVECIDAIRRYRIKIIVFHSNGSNIFILQDDEVMQILKKSCSDFLIDERNSPQSTDDYTILNSIISQLMNKKIVFIVDTRPVGYKLNTSLHIVRAICDDIDIVKFLEDSTHDNQQQTVNHDFHARISSPQGSNLFGNHQSLTIREELRSAFGQCENTIEAVERMDECSG</sequence>
<dbReference type="InterPro" id="IPR012340">
    <property type="entry name" value="NA-bd_OB-fold"/>
</dbReference>
<keyword evidence="3" id="KW-1185">Reference proteome</keyword>
<gene>
    <name evidence="2" type="ORF">Ahy_B03g065378</name>
</gene>
<organism evidence="2 3">
    <name type="scientific">Arachis hypogaea</name>
    <name type="common">Peanut</name>
    <dbReference type="NCBI Taxonomy" id="3818"/>
    <lineage>
        <taxon>Eukaryota</taxon>
        <taxon>Viridiplantae</taxon>
        <taxon>Streptophyta</taxon>
        <taxon>Embryophyta</taxon>
        <taxon>Tracheophyta</taxon>
        <taxon>Spermatophyta</taxon>
        <taxon>Magnoliopsida</taxon>
        <taxon>eudicotyledons</taxon>
        <taxon>Gunneridae</taxon>
        <taxon>Pentapetalae</taxon>
        <taxon>rosids</taxon>
        <taxon>fabids</taxon>
        <taxon>Fabales</taxon>
        <taxon>Fabaceae</taxon>
        <taxon>Papilionoideae</taxon>
        <taxon>50 kb inversion clade</taxon>
        <taxon>dalbergioids sensu lato</taxon>
        <taxon>Dalbergieae</taxon>
        <taxon>Pterocarpus clade</taxon>
        <taxon>Arachis</taxon>
    </lineage>
</organism>
<dbReference type="EMBL" id="SDMP01000013">
    <property type="protein sequence ID" value="RYR20273.1"/>
    <property type="molecule type" value="Genomic_DNA"/>
</dbReference>
<dbReference type="PANTHER" id="PTHR12029">
    <property type="entry name" value="RNA METHYLTRANSFERASE"/>
    <property type="match status" value="1"/>
</dbReference>
<evidence type="ECO:0000313" key="2">
    <source>
        <dbReference type="EMBL" id="RYR20273.1"/>
    </source>
</evidence>
<dbReference type="Gene3D" id="2.40.50.140">
    <property type="entry name" value="Nucleic acid-binding proteins"/>
    <property type="match status" value="3"/>
</dbReference>
<dbReference type="SUPFAM" id="SSF50249">
    <property type="entry name" value="Nucleic acid-binding proteins"/>
    <property type="match status" value="2"/>
</dbReference>
<dbReference type="STRING" id="3818.A0A445A1G1"/>
<comment type="caution">
    <text evidence="2">The sequence shown here is derived from an EMBL/GenBank/DDBJ whole genome shotgun (WGS) entry which is preliminary data.</text>
</comment>
<dbReference type="AlphaFoldDB" id="A0A445A1G1"/>
<name>A0A445A1G1_ARAHY</name>
<dbReference type="GO" id="GO:0030488">
    <property type="term" value="P:tRNA methylation"/>
    <property type="evidence" value="ECO:0007669"/>
    <property type="project" value="TreeGrafter"/>
</dbReference>
<feature type="domain" description="Replication protein A 70 kDa DNA-binding subunit B/D first OB fold" evidence="1">
    <location>
        <begin position="312"/>
        <end position="368"/>
    </location>
</feature>
<accession>A0A445A1G1</accession>